<organism evidence="1 2">
    <name type="scientific">Proteus cibi</name>
    <dbReference type="NCBI Taxonomy" id="2050966"/>
    <lineage>
        <taxon>Bacteria</taxon>
        <taxon>Pseudomonadati</taxon>
        <taxon>Pseudomonadota</taxon>
        <taxon>Gammaproteobacteria</taxon>
        <taxon>Enterobacterales</taxon>
        <taxon>Morganellaceae</taxon>
        <taxon>Proteus</taxon>
    </lineage>
</organism>
<dbReference type="RefSeq" id="WP_325935595.1">
    <property type="nucleotide sequence ID" value="NZ_JAMZOO010000007.1"/>
</dbReference>
<evidence type="ECO:0000313" key="2">
    <source>
        <dbReference type="Proteomes" id="UP001332939"/>
    </source>
</evidence>
<evidence type="ECO:0000313" key="1">
    <source>
        <dbReference type="EMBL" id="MEB6858535.1"/>
    </source>
</evidence>
<name>A0ABU6EKJ9_9GAMM</name>
<dbReference type="EMBL" id="JAMZOO010000007">
    <property type="protein sequence ID" value="MEB6858535.1"/>
    <property type="molecule type" value="Genomic_DNA"/>
</dbReference>
<gene>
    <name evidence="1" type="ORF">NA736_16090</name>
</gene>
<dbReference type="Proteomes" id="UP001332939">
    <property type="component" value="Unassembled WGS sequence"/>
</dbReference>
<accession>A0ABU6EKJ9</accession>
<proteinExistence type="predicted"/>
<comment type="caution">
    <text evidence="1">The sequence shown here is derived from an EMBL/GenBank/DDBJ whole genome shotgun (WGS) entry which is preliminary data.</text>
</comment>
<protein>
    <submittedName>
        <fullName evidence="1">Uncharacterized protein</fullName>
    </submittedName>
</protein>
<keyword evidence="2" id="KW-1185">Reference proteome</keyword>
<sequence length="139" mass="16705">MRNGVRIVLCFLSLLSILILLVVVDLQKTKERNFCYTRYNLFSYLLNTSSVIKSVPRISNDYYFSGDGIIDRGFRDGNVVFCSINDWNKAYQQIREYTDKLNIPVYYDKPKIRNNQQYLQIYKYENCLYVSYSENYNWY</sequence>
<reference evidence="1 2" key="1">
    <citation type="submission" date="2022-05" db="EMBL/GenBank/DDBJ databases">
        <title>Whole genome sequences of Escherichia coli of fish isolates collected from Assam, India.</title>
        <authorList>
            <person name="Sudha S."/>
            <person name="Muneeb K.H."/>
            <person name="Rakshit O."/>
            <person name="Mendem S.K."/>
            <person name="Raisen C."/>
            <person name="Holmes M.A."/>
            <person name="Shome B.R."/>
            <person name="Sivaraman G.K."/>
        </authorList>
    </citation>
    <scope>NUCLEOTIDE SEQUENCE [LARGE SCALE GENOMIC DNA]</scope>
    <source>
        <strain evidence="1 2">278</strain>
    </source>
</reference>